<dbReference type="CDD" id="cd00158">
    <property type="entry name" value="RHOD"/>
    <property type="match status" value="1"/>
</dbReference>
<dbReference type="PROSITE" id="PS50206">
    <property type="entry name" value="RHODANESE_3"/>
    <property type="match status" value="1"/>
</dbReference>
<dbReference type="Gene3D" id="3.40.250.10">
    <property type="entry name" value="Rhodanese-like domain"/>
    <property type="match status" value="1"/>
</dbReference>
<dbReference type="InterPro" id="IPR036873">
    <property type="entry name" value="Rhodanese-like_dom_sf"/>
</dbReference>
<dbReference type="RefSeq" id="WP_220380600.1">
    <property type="nucleotide sequence ID" value="NZ_CP080544.1"/>
</dbReference>
<dbReference type="InterPro" id="IPR045886">
    <property type="entry name" value="ThiF/MoeB/HesA"/>
</dbReference>
<evidence type="ECO:0000313" key="3">
    <source>
        <dbReference type="Proteomes" id="UP000824755"/>
    </source>
</evidence>
<dbReference type="InterPro" id="IPR035985">
    <property type="entry name" value="Ubiquitin-activating_enz"/>
</dbReference>
<reference evidence="2 3" key="1">
    <citation type="submission" date="2021-08" db="EMBL/GenBank/DDBJ databases">
        <title>Lysobacter sp. strain CJ11 Genome sequencing and assembly.</title>
        <authorList>
            <person name="Kim I."/>
        </authorList>
    </citation>
    <scope>NUCLEOTIDE SEQUENCE [LARGE SCALE GENOMIC DNA]</scope>
    <source>
        <strain evidence="2 3">CJ11</strain>
    </source>
</reference>
<evidence type="ECO:0000259" key="1">
    <source>
        <dbReference type="PROSITE" id="PS50206"/>
    </source>
</evidence>
<keyword evidence="2" id="KW-0808">Transferase</keyword>
<dbReference type="GO" id="GO:0016779">
    <property type="term" value="F:nucleotidyltransferase activity"/>
    <property type="evidence" value="ECO:0007669"/>
    <property type="project" value="UniProtKB-KW"/>
</dbReference>
<sequence length="358" mass="37577">MDKHSLSPREAIEKMRAGMRLLDIRGEIERLSGMAEGATALVMDDLLAAPDTHLGDAPVMLICQKGIRSANAAAQLRDAGFNALSVDGGTEAWIAANLPITSSALDDSTGDPHFAERYSRQMRLPQVGMEGQRKLSNARVVIVGAGGLGAPSSYYLAAAGVGHLSLVDHDVVDRSNLQRQIVHVDADVGRKKVASARERLMALNPQISIETHDLALDMGNAATLIAGADVVLDGSDNFAVRHALNAASVAARIPLVYGAVDRFTGHASVFNAGARGAVPCYRCLFPDAPEGVLNCAEAGVLGVVPGIVGMIQATEVLKLLLGIGDTLSGTLLQFNALDMQFKRSKIVPDPACRACGKA</sequence>
<name>A0ABX8WSG9_9GAMM</name>
<dbReference type="EMBL" id="CP080544">
    <property type="protein sequence ID" value="QYR53795.1"/>
    <property type="molecule type" value="Genomic_DNA"/>
</dbReference>
<dbReference type="NCBIfam" id="NF004281">
    <property type="entry name" value="PRK05690.1"/>
    <property type="match status" value="1"/>
</dbReference>
<dbReference type="Proteomes" id="UP000824755">
    <property type="component" value="Chromosome"/>
</dbReference>
<dbReference type="SUPFAM" id="SSF69572">
    <property type="entry name" value="Activating enzymes of the ubiquitin-like proteins"/>
    <property type="match status" value="1"/>
</dbReference>
<dbReference type="InterPro" id="IPR000594">
    <property type="entry name" value="ThiF_NAD_FAD-bd"/>
</dbReference>
<dbReference type="SMART" id="SM00450">
    <property type="entry name" value="RHOD"/>
    <property type="match status" value="1"/>
</dbReference>
<dbReference type="PANTHER" id="PTHR10953">
    <property type="entry name" value="UBIQUITIN-ACTIVATING ENZYME E1"/>
    <property type="match status" value="1"/>
</dbReference>
<evidence type="ECO:0000313" key="2">
    <source>
        <dbReference type="EMBL" id="QYR53795.1"/>
    </source>
</evidence>
<accession>A0ABX8WSG9</accession>
<keyword evidence="2" id="KW-0548">Nucleotidyltransferase</keyword>
<keyword evidence="3" id="KW-1185">Reference proteome</keyword>
<dbReference type="SUPFAM" id="SSF52821">
    <property type="entry name" value="Rhodanese/Cell cycle control phosphatase"/>
    <property type="match status" value="1"/>
</dbReference>
<gene>
    <name evidence="2" type="primary">moeB</name>
    <name evidence="2" type="ORF">H8L67_04780</name>
</gene>
<dbReference type="Pfam" id="PF00899">
    <property type="entry name" value="ThiF"/>
    <property type="match status" value="1"/>
</dbReference>
<dbReference type="Pfam" id="PF00581">
    <property type="entry name" value="Rhodanese"/>
    <property type="match status" value="1"/>
</dbReference>
<dbReference type="Gene3D" id="3.40.50.720">
    <property type="entry name" value="NAD(P)-binding Rossmann-like Domain"/>
    <property type="match status" value="1"/>
</dbReference>
<protein>
    <submittedName>
        <fullName evidence="2">Molybdopterin-synthase adenylyltransferase MoeB</fullName>
    </submittedName>
</protein>
<feature type="domain" description="Rhodanese" evidence="1">
    <location>
        <begin position="15"/>
        <end position="102"/>
    </location>
</feature>
<dbReference type="InterPro" id="IPR001763">
    <property type="entry name" value="Rhodanese-like_dom"/>
</dbReference>
<dbReference type="CDD" id="cd00757">
    <property type="entry name" value="ThiF_MoeB_HesA_family"/>
    <property type="match status" value="1"/>
</dbReference>
<proteinExistence type="predicted"/>
<organism evidence="2 3">
    <name type="scientific">Lysobacter soyae</name>
    <dbReference type="NCBI Taxonomy" id="2764185"/>
    <lineage>
        <taxon>Bacteria</taxon>
        <taxon>Pseudomonadati</taxon>
        <taxon>Pseudomonadota</taxon>
        <taxon>Gammaproteobacteria</taxon>
        <taxon>Lysobacterales</taxon>
        <taxon>Lysobacteraceae</taxon>
        <taxon>Lysobacter</taxon>
    </lineage>
</organism>
<dbReference type="PANTHER" id="PTHR10953:SF102">
    <property type="entry name" value="ADENYLYLTRANSFERASE AND SULFURTRANSFERASE MOCS3"/>
    <property type="match status" value="1"/>
</dbReference>